<protein>
    <recommendedName>
        <fullName evidence="10">Thiamine pyrimidine synthase</fullName>
    </recommendedName>
</protein>
<dbReference type="SUPFAM" id="SSF53850">
    <property type="entry name" value="Periplasmic binding protein-like II"/>
    <property type="match status" value="1"/>
</dbReference>
<reference evidence="14 15" key="1">
    <citation type="submission" date="2021-03" db="EMBL/GenBank/DDBJ databases">
        <title>Actinoplanes flavus sp. nov., a novel actinomycete isolated from Coconut Palm rhizosphere soil.</title>
        <authorList>
            <person name="Luo X."/>
        </authorList>
    </citation>
    <scope>NUCLEOTIDE SEQUENCE [LARGE SCALE GENOMIC DNA]</scope>
    <source>
        <strain evidence="14 15">NEAU-H7</strain>
    </source>
</reference>
<keyword evidence="6" id="KW-0479">Metal-binding</keyword>
<proteinExistence type="inferred from homology"/>
<evidence type="ECO:0000256" key="2">
    <source>
        <dbReference type="ARBA" id="ARBA00004948"/>
    </source>
</evidence>
<comment type="subunit">
    <text evidence="4">Homodimer.</text>
</comment>
<evidence type="ECO:0000313" key="14">
    <source>
        <dbReference type="EMBL" id="MBO3741542.1"/>
    </source>
</evidence>
<feature type="domain" description="SsuA/THI5-like" evidence="13">
    <location>
        <begin position="47"/>
        <end position="268"/>
    </location>
</feature>
<keyword evidence="9" id="KW-0408">Iron</keyword>
<keyword evidence="7" id="KW-0663">Pyridoxal phosphate</keyword>
<evidence type="ECO:0000256" key="6">
    <source>
        <dbReference type="ARBA" id="ARBA00022723"/>
    </source>
</evidence>
<dbReference type="PANTHER" id="PTHR31528:SF1">
    <property type="entry name" value="4-AMINO-5-HYDROXYMETHYL-2-METHYLPYRIMIDINE PHOSPHATE SYNTHASE THI11-RELATED"/>
    <property type="match status" value="1"/>
</dbReference>
<dbReference type="PANTHER" id="PTHR31528">
    <property type="entry name" value="4-AMINO-5-HYDROXYMETHYL-2-METHYLPYRIMIDINE PHOSPHATE SYNTHASE THI11-RELATED"/>
    <property type="match status" value="1"/>
</dbReference>
<gene>
    <name evidence="14" type="ORF">J5X75_28940</name>
</gene>
<keyword evidence="15" id="KW-1185">Reference proteome</keyword>
<comment type="similarity">
    <text evidence="3">Belongs to the NMT1/THI5 family.</text>
</comment>
<dbReference type="InterPro" id="IPR015168">
    <property type="entry name" value="SsuA/THI5"/>
</dbReference>
<evidence type="ECO:0000256" key="7">
    <source>
        <dbReference type="ARBA" id="ARBA00022898"/>
    </source>
</evidence>
<comment type="caution">
    <text evidence="14">The sequence shown here is derived from an EMBL/GenBank/DDBJ whole genome shotgun (WGS) entry which is preliminary data.</text>
</comment>
<dbReference type="PROSITE" id="PS51257">
    <property type="entry name" value="PROKAR_LIPOPROTEIN"/>
    <property type="match status" value="1"/>
</dbReference>
<accession>A0ABS3USI2</accession>
<dbReference type="InterPro" id="IPR027939">
    <property type="entry name" value="NMT1/THI5"/>
</dbReference>
<evidence type="ECO:0000313" key="15">
    <source>
        <dbReference type="Proteomes" id="UP000679690"/>
    </source>
</evidence>
<evidence type="ECO:0000256" key="10">
    <source>
        <dbReference type="ARBA" id="ARBA00033171"/>
    </source>
</evidence>
<feature type="signal peptide" evidence="12">
    <location>
        <begin position="1"/>
        <end position="22"/>
    </location>
</feature>
<evidence type="ECO:0000256" key="12">
    <source>
        <dbReference type="SAM" id="SignalP"/>
    </source>
</evidence>
<dbReference type="EMBL" id="JAGFNS010000022">
    <property type="protein sequence ID" value="MBO3741542.1"/>
    <property type="molecule type" value="Genomic_DNA"/>
</dbReference>
<evidence type="ECO:0000256" key="3">
    <source>
        <dbReference type="ARBA" id="ARBA00009406"/>
    </source>
</evidence>
<evidence type="ECO:0000256" key="5">
    <source>
        <dbReference type="ARBA" id="ARBA00022679"/>
    </source>
</evidence>
<evidence type="ECO:0000256" key="11">
    <source>
        <dbReference type="ARBA" id="ARBA00048179"/>
    </source>
</evidence>
<keyword evidence="8" id="KW-0784">Thiamine biosynthesis</keyword>
<evidence type="ECO:0000256" key="1">
    <source>
        <dbReference type="ARBA" id="ARBA00003469"/>
    </source>
</evidence>
<evidence type="ECO:0000256" key="9">
    <source>
        <dbReference type="ARBA" id="ARBA00023004"/>
    </source>
</evidence>
<keyword evidence="12" id="KW-0732">Signal</keyword>
<comment type="function">
    <text evidence="1">Responsible for the formation of the pyrimidine heterocycle in the thiamine biosynthesis pathway. Catalyzes the formation of hydroxymethylpyrimidine phosphate (HMP-P) from histidine and pyridoxal phosphate (PLP). The protein uses PLP and the active site histidine to form HMP-P, generating an inactive enzyme. The enzyme can only undergo a single turnover, which suggests it is a suicide enzyme.</text>
</comment>
<dbReference type="Pfam" id="PF09084">
    <property type="entry name" value="NMT1"/>
    <property type="match status" value="1"/>
</dbReference>
<evidence type="ECO:0000256" key="8">
    <source>
        <dbReference type="ARBA" id="ARBA00022977"/>
    </source>
</evidence>
<sequence>MKLSRIFLASVLALTACGTADTATTPAPGASGALTPIKLQLQWFYQAQFAGYIAAVDQGFYREQGLDVTLLEGGVDIVPQTVLAQGKADYAIAWVPKALASREQGAGITDVGQIFARSGTYQVAWKDSGITKAADLKGKKVGNWGFGNEFELFAGMTKAGLDPGEDVTLVQQQFDMQALLKKEIDAAQAMSYNEYAQLLEAKNPATGKLYTAGDFAIIDWKTEGSSMLQDAVWANTQKLDDPAYQQQTVTFLTATIKGWAFCRDNPEKCRDLVVAKGSKLGRSHQLWQMNEVSKLVWPAAAGGIGTIDEAAWKQTVEISQTTRNQTGDTVLTRAPEGLAYTNDYIKQAIEQAKAAGVDVDGSGFQPATVTLTEGGA</sequence>
<name>A0ABS3USI2_9ACTN</name>
<comment type="pathway">
    <text evidence="2">Cofactor biosynthesis; thiamine diphosphate biosynthesis.</text>
</comment>
<dbReference type="Proteomes" id="UP000679690">
    <property type="component" value="Unassembled WGS sequence"/>
</dbReference>
<dbReference type="Gene3D" id="3.40.190.10">
    <property type="entry name" value="Periplasmic binding protein-like II"/>
    <property type="match status" value="2"/>
</dbReference>
<feature type="chain" id="PRO_5045486335" description="Thiamine pyrimidine synthase" evidence="12">
    <location>
        <begin position="23"/>
        <end position="376"/>
    </location>
</feature>
<evidence type="ECO:0000256" key="4">
    <source>
        <dbReference type="ARBA" id="ARBA00011738"/>
    </source>
</evidence>
<dbReference type="RefSeq" id="WP_208470692.1">
    <property type="nucleotide sequence ID" value="NZ_JAGFNS010000022.1"/>
</dbReference>
<organism evidence="14 15">
    <name type="scientific">Actinoplanes flavus</name>
    <dbReference type="NCBI Taxonomy" id="2820290"/>
    <lineage>
        <taxon>Bacteria</taxon>
        <taxon>Bacillati</taxon>
        <taxon>Actinomycetota</taxon>
        <taxon>Actinomycetes</taxon>
        <taxon>Micromonosporales</taxon>
        <taxon>Micromonosporaceae</taxon>
        <taxon>Actinoplanes</taxon>
    </lineage>
</organism>
<keyword evidence="5" id="KW-0808">Transferase</keyword>
<comment type="catalytic activity">
    <reaction evidence="11">
        <text>N(6)-(pyridoxal phosphate)-L-lysyl-[4-amino-5-hydroxymethyl-2-methylpyrimidine phosphate synthase] + L-histidyl-[4-amino-5-hydroxymethyl-2-methylpyrimidine phosphate synthase] + 2 Fe(3+) + 4 H2O = L-lysyl-[4-amino-5-hydroxymethyl-2-methylpyrimidine phosphate synthase] + (2S)-2-amino-5-hydroxy-4-oxopentanoyl-[4-amino-5-hydroxymethyl-2-methylpyrimidine phosphate synthase] + 4-amino-2-methyl-5-(phosphooxymethyl)pyrimidine + 3-oxopropanoate + 2 Fe(2+) + 2 H(+)</text>
        <dbReference type="Rhea" id="RHEA:65756"/>
        <dbReference type="Rhea" id="RHEA-COMP:16892"/>
        <dbReference type="Rhea" id="RHEA-COMP:16893"/>
        <dbReference type="Rhea" id="RHEA-COMP:16894"/>
        <dbReference type="Rhea" id="RHEA-COMP:16895"/>
        <dbReference type="ChEBI" id="CHEBI:15377"/>
        <dbReference type="ChEBI" id="CHEBI:15378"/>
        <dbReference type="ChEBI" id="CHEBI:29033"/>
        <dbReference type="ChEBI" id="CHEBI:29034"/>
        <dbReference type="ChEBI" id="CHEBI:29969"/>
        <dbReference type="ChEBI" id="CHEBI:29979"/>
        <dbReference type="ChEBI" id="CHEBI:33190"/>
        <dbReference type="ChEBI" id="CHEBI:58354"/>
        <dbReference type="ChEBI" id="CHEBI:143915"/>
        <dbReference type="ChEBI" id="CHEBI:157692"/>
    </reaction>
    <physiologicalReaction direction="left-to-right" evidence="11">
        <dbReference type="Rhea" id="RHEA:65757"/>
    </physiologicalReaction>
</comment>
<evidence type="ECO:0000259" key="13">
    <source>
        <dbReference type="Pfam" id="PF09084"/>
    </source>
</evidence>